<dbReference type="BioCyc" id="PAER208963:G1G74-2770-MONOMER"/>
<organism evidence="2 3">
    <name type="scientific">Pseudomonas aeruginosa (strain UCBPP-PA14)</name>
    <dbReference type="NCBI Taxonomy" id="208963"/>
    <lineage>
        <taxon>Bacteria</taxon>
        <taxon>Pseudomonadati</taxon>
        <taxon>Pseudomonadota</taxon>
        <taxon>Gammaproteobacteria</taxon>
        <taxon>Pseudomonadales</taxon>
        <taxon>Pseudomonadaceae</taxon>
        <taxon>Pseudomonas</taxon>
    </lineage>
</organism>
<dbReference type="HOGENOM" id="CLU_851882_0_0_6"/>
<evidence type="ECO:0000256" key="1">
    <source>
        <dbReference type="SAM" id="SignalP"/>
    </source>
</evidence>
<dbReference type="KEGG" id="pau:PA14_32930"/>
<feature type="chain" id="PRO_5030007524" description="Secreted protein" evidence="1">
    <location>
        <begin position="24"/>
        <end position="305"/>
    </location>
</feature>
<dbReference type="AlphaFoldDB" id="A0A0H2ZAC2"/>
<proteinExistence type="predicted"/>
<dbReference type="Proteomes" id="UP000000653">
    <property type="component" value="Chromosome"/>
</dbReference>
<sequence>MRRLLRPVFCAALFCLYPALVQAAAESEILGLFQRWQAAHGQRSGKALEGVYAPRLDYYGRAQTRERTLSAKQAFFARHPDFEQRIVAAPQIVPGDQEGRYEVRFVKQVRLDGRLRNYPGLLLAERAGPGDTWRFVGESDEITRYAVDPRYTPLARGRFAGTEADFAWVVAHAPNSAALCDEYEDCRCDLWSADARVPPKPLGSCTGAVLSVLGGLDDSGRERLQLLRTWWTSTWTKSSLLEIRDGQWVRVLPDISTTWDDAEAELVLYKADPQQPGRVLVTETVMDDEGDWSHHTRSETLRPVP</sequence>
<keyword evidence="1" id="KW-0732">Signal</keyword>
<dbReference type="RefSeq" id="WP_003139196.1">
    <property type="nucleotide sequence ID" value="NC_008463.1"/>
</dbReference>
<evidence type="ECO:0000313" key="2">
    <source>
        <dbReference type="EMBL" id="ABJ11633.1"/>
    </source>
</evidence>
<name>A0A0H2ZAC2_PSEAB</name>
<gene>
    <name evidence="2" type="ordered locus">PA14_32930</name>
</gene>
<evidence type="ECO:0008006" key="4">
    <source>
        <dbReference type="Google" id="ProtNLM"/>
    </source>
</evidence>
<reference evidence="2 3" key="1">
    <citation type="journal article" date="2006" name="Genome Biol.">
        <title>Genomic analysis reveals that Pseudomonas aeruginosa virulence is combinatorial.</title>
        <authorList>
            <person name="Lee D.G."/>
            <person name="Urbach J.M."/>
            <person name="Wu G."/>
            <person name="Liberati N.T."/>
            <person name="Feinbaum R.L."/>
            <person name="Miyata S."/>
            <person name="Diggins L.T."/>
            <person name="He J."/>
            <person name="Saucier M."/>
            <person name="Deziel E."/>
            <person name="Friedman L."/>
            <person name="Li L."/>
            <person name="Grills G."/>
            <person name="Montgomery K."/>
            <person name="Kucherlapati R."/>
            <person name="Rahme L.G."/>
            <person name="Ausubel F.M."/>
        </authorList>
    </citation>
    <scope>NUCLEOTIDE SEQUENCE [LARGE SCALE GENOMIC DNA]</scope>
    <source>
        <strain evidence="2 3">UCBPP-PA14</strain>
    </source>
</reference>
<accession>A0A0H2ZAC2</accession>
<protein>
    <recommendedName>
        <fullName evidence="4">Secreted protein</fullName>
    </recommendedName>
</protein>
<feature type="signal peptide" evidence="1">
    <location>
        <begin position="1"/>
        <end position="23"/>
    </location>
</feature>
<dbReference type="EMBL" id="CP000438">
    <property type="protein sequence ID" value="ABJ11633.1"/>
    <property type="molecule type" value="Genomic_DNA"/>
</dbReference>
<evidence type="ECO:0000313" key="3">
    <source>
        <dbReference type="Proteomes" id="UP000000653"/>
    </source>
</evidence>